<dbReference type="EMBL" id="LAZR01011345">
    <property type="protein sequence ID" value="KKM62209.1"/>
    <property type="molecule type" value="Genomic_DNA"/>
</dbReference>
<name>A0A0F9IXU8_9ZZZZ</name>
<protein>
    <submittedName>
        <fullName evidence="1">Uncharacterized protein</fullName>
    </submittedName>
</protein>
<proteinExistence type="predicted"/>
<dbReference type="AlphaFoldDB" id="A0A0F9IXU8"/>
<accession>A0A0F9IXU8</accession>
<sequence>MQPGPIMGHEDPRENCGTFNVRSYLSGKRVQVKCCGCGIGWREVAPIVEPGDGVDAAAVAMVVCSWMREHAHQRTALTEIQAERLFRATDKRERVQKWVESMARPGERVFPVGWDKSLWGDGVSYGYRLEPDRG</sequence>
<gene>
    <name evidence="1" type="ORF">LCGC14_1524060</name>
</gene>
<feature type="non-terminal residue" evidence="1">
    <location>
        <position position="134"/>
    </location>
</feature>
<evidence type="ECO:0000313" key="1">
    <source>
        <dbReference type="EMBL" id="KKM62209.1"/>
    </source>
</evidence>
<reference evidence="1" key="1">
    <citation type="journal article" date="2015" name="Nature">
        <title>Complex archaea that bridge the gap between prokaryotes and eukaryotes.</title>
        <authorList>
            <person name="Spang A."/>
            <person name="Saw J.H."/>
            <person name="Jorgensen S.L."/>
            <person name="Zaremba-Niedzwiedzka K."/>
            <person name="Martijn J."/>
            <person name="Lind A.E."/>
            <person name="van Eijk R."/>
            <person name="Schleper C."/>
            <person name="Guy L."/>
            <person name="Ettema T.J."/>
        </authorList>
    </citation>
    <scope>NUCLEOTIDE SEQUENCE</scope>
</reference>
<organism evidence="1">
    <name type="scientific">marine sediment metagenome</name>
    <dbReference type="NCBI Taxonomy" id="412755"/>
    <lineage>
        <taxon>unclassified sequences</taxon>
        <taxon>metagenomes</taxon>
        <taxon>ecological metagenomes</taxon>
    </lineage>
</organism>
<comment type="caution">
    <text evidence="1">The sequence shown here is derived from an EMBL/GenBank/DDBJ whole genome shotgun (WGS) entry which is preliminary data.</text>
</comment>